<feature type="transmembrane region" description="Helical" evidence="1">
    <location>
        <begin position="16"/>
        <end position="38"/>
    </location>
</feature>
<evidence type="ECO:0000313" key="3">
    <source>
        <dbReference type="Proteomes" id="UP001172728"/>
    </source>
</evidence>
<keyword evidence="1" id="KW-0812">Transmembrane</keyword>
<comment type="caution">
    <text evidence="2">The sequence shown here is derived from an EMBL/GenBank/DDBJ whole genome shotgun (WGS) entry which is preliminary data.</text>
</comment>
<gene>
    <name evidence="2" type="ORF">QQX09_08765</name>
</gene>
<evidence type="ECO:0000256" key="1">
    <source>
        <dbReference type="SAM" id="Phobius"/>
    </source>
</evidence>
<protein>
    <submittedName>
        <fullName evidence="2">Uncharacterized protein</fullName>
    </submittedName>
</protein>
<dbReference type="EMBL" id="JAUHPW010000006">
    <property type="protein sequence ID" value="MDN4475944.1"/>
    <property type="molecule type" value="Genomic_DNA"/>
</dbReference>
<organism evidence="2 3">
    <name type="scientific">Demequina litoralis</name>
    <dbReference type="NCBI Taxonomy" id="3051660"/>
    <lineage>
        <taxon>Bacteria</taxon>
        <taxon>Bacillati</taxon>
        <taxon>Actinomycetota</taxon>
        <taxon>Actinomycetes</taxon>
        <taxon>Micrococcales</taxon>
        <taxon>Demequinaceae</taxon>
        <taxon>Demequina</taxon>
    </lineage>
</organism>
<dbReference type="Proteomes" id="UP001172728">
    <property type="component" value="Unassembled WGS sequence"/>
</dbReference>
<keyword evidence="3" id="KW-1185">Reference proteome</keyword>
<proteinExistence type="predicted"/>
<keyword evidence="1" id="KW-1133">Transmembrane helix</keyword>
<sequence length="188" mass="18778">MGATVKVRDEAPTSRAAIVGLVVTGAVIALVLIGVGLAGRASGSVEWRDATLPTYPAAEWDGEALPVAEALTLDPAVSNRLCPSATAVDGGGTVAVIVADSWRGVWPLTTGFVAEEPVPRLLGGPDGAALEARRGGASEIVVAGRLLDPSRPDDASLTEAWTSLCGDAAAFVQAAPDGLGGGEIGIEG</sequence>
<evidence type="ECO:0000313" key="2">
    <source>
        <dbReference type="EMBL" id="MDN4475944.1"/>
    </source>
</evidence>
<name>A0ABT8GAF0_9MICO</name>
<accession>A0ABT8GAF0</accession>
<dbReference type="RefSeq" id="WP_301133566.1">
    <property type="nucleotide sequence ID" value="NZ_JAUHPW010000006.1"/>
</dbReference>
<keyword evidence="1" id="KW-0472">Membrane</keyword>
<reference evidence="2" key="1">
    <citation type="submission" date="2023-06" db="EMBL/GenBank/DDBJ databases">
        <title>Sysu t00192.</title>
        <authorList>
            <person name="Gao L."/>
            <person name="Fang B.-Z."/>
            <person name="Li W.-J."/>
        </authorList>
    </citation>
    <scope>NUCLEOTIDE SEQUENCE</scope>
    <source>
        <strain evidence="2">SYSU T00192</strain>
    </source>
</reference>